<reference evidence="1" key="1">
    <citation type="submission" date="2020-10" db="EMBL/GenBank/DDBJ databases">
        <title>Taxonomic study of unclassified bacteria belonging to the class Ktedonobacteria.</title>
        <authorList>
            <person name="Yabe S."/>
            <person name="Wang C.M."/>
            <person name="Zheng Y."/>
            <person name="Sakai Y."/>
            <person name="Cavaletti L."/>
            <person name="Monciardini P."/>
            <person name="Donadio S."/>
        </authorList>
    </citation>
    <scope>NUCLEOTIDE SEQUENCE</scope>
    <source>
        <strain evidence="1">ID150040</strain>
    </source>
</reference>
<dbReference type="AlphaFoldDB" id="A0A8J3N440"/>
<organism evidence="1 2">
    <name type="scientific">Reticulibacter mediterranei</name>
    <dbReference type="NCBI Taxonomy" id="2778369"/>
    <lineage>
        <taxon>Bacteria</taxon>
        <taxon>Bacillati</taxon>
        <taxon>Chloroflexota</taxon>
        <taxon>Ktedonobacteria</taxon>
        <taxon>Ktedonobacterales</taxon>
        <taxon>Reticulibacteraceae</taxon>
        <taxon>Reticulibacter</taxon>
    </lineage>
</organism>
<evidence type="ECO:0000313" key="2">
    <source>
        <dbReference type="Proteomes" id="UP000597444"/>
    </source>
</evidence>
<protein>
    <submittedName>
        <fullName evidence="1">Uncharacterized protein</fullName>
    </submittedName>
</protein>
<dbReference type="RefSeq" id="WP_220208455.1">
    <property type="nucleotide sequence ID" value="NZ_BNJK01000002.1"/>
</dbReference>
<dbReference type="EMBL" id="BNJK01000002">
    <property type="protein sequence ID" value="GHO97674.1"/>
    <property type="molecule type" value="Genomic_DNA"/>
</dbReference>
<accession>A0A8J3N440</accession>
<proteinExistence type="predicted"/>
<keyword evidence="2" id="KW-1185">Reference proteome</keyword>
<comment type="caution">
    <text evidence="1">The sequence shown here is derived from an EMBL/GenBank/DDBJ whole genome shotgun (WGS) entry which is preliminary data.</text>
</comment>
<sequence>MATKKTEMYTIDLDSLDVEELEERLELAAMFANKPASIDGEQGVASAYDDPSCWAHWHDGCSF</sequence>
<evidence type="ECO:0000313" key="1">
    <source>
        <dbReference type="EMBL" id="GHO97674.1"/>
    </source>
</evidence>
<name>A0A8J3N440_9CHLR</name>
<gene>
    <name evidence="1" type="ORF">KSF_077220</name>
</gene>
<dbReference type="Proteomes" id="UP000597444">
    <property type="component" value="Unassembled WGS sequence"/>
</dbReference>